<feature type="domain" description="HAT C-terminal dimerisation" evidence="1">
    <location>
        <begin position="303"/>
        <end position="356"/>
    </location>
</feature>
<sequence>MDNMTGFASDGAAVFTGTKTGVSTRLKECLLSLVTVYCKDHRLALACCDSFTEVPLFKTDKLLEDLYCYYKYSSVRTVSLREVQKSFHEARLNIKEAKHHRWLSHSYLVVDLEAHTIAADPQPKNPVNLHILLLLADVLPHLASLSMHMQGNDVNLASAPVDVEKTIATLQKGKKTDGTWLAKAEALMKDLSIDTPTDDMIIFDTARVQFLDVVVNNIGRQFADTEVIEALAVLSSLREIPAFYAMSGMEVVAAKYDMNLDELLDQWHGFTELMATTESTSRTLTDIVRLFYNQQQRRTGLIASFPLVARLSAIAATVPISTAEVKRVFSQLKLIKTDHRCSLEAATLDMLLNVKLNCSTEMFERFLPQVVCKFFNKKDRRLVKTYISAYMEKNNNKNKLVMCDLCVLVLT</sequence>
<name>A0ABY7EBR9_MYAAR</name>
<dbReference type="Proteomes" id="UP001164746">
    <property type="component" value="Chromosome 5"/>
</dbReference>
<gene>
    <name evidence="2" type="ORF">MAR_019955</name>
</gene>
<evidence type="ECO:0000313" key="2">
    <source>
        <dbReference type="EMBL" id="WAR04586.1"/>
    </source>
</evidence>
<protein>
    <submittedName>
        <fullName evidence="2">K1586-like protein</fullName>
    </submittedName>
</protein>
<dbReference type="EMBL" id="CP111016">
    <property type="protein sequence ID" value="WAR04586.1"/>
    <property type="molecule type" value="Genomic_DNA"/>
</dbReference>
<dbReference type="SUPFAM" id="SSF53098">
    <property type="entry name" value="Ribonuclease H-like"/>
    <property type="match status" value="1"/>
</dbReference>
<dbReference type="InterPro" id="IPR012337">
    <property type="entry name" value="RNaseH-like_sf"/>
</dbReference>
<keyword evidence="3" id="KW-1185">Reference proteome</keyword>
<reference evidence="2" key="1">
    <citation type="submission" date="2022-11" db="EMBL/GenBank/DDBJ databases">
        <title>Centuries of genome instability and evolution in soft-shell clam transmissible cancer (bioRxiv).</title>
        <authorList>
            <person name="Hart S.F.M."/>
            <person name="Yonemitsu M.A."/>
            <person name="Giersch R.M."/>
            <person name="Beal B.F."/>
            <person name="Arriagada G."/>
            <person name="Davis B.W."/>
            <person name="Ostrander E.A."/>
            <person name="Goff S.P."/>
            <person name="Metzger M.J."/>
        </authorList>
    </citation>
    <scope>NUCLEOTIDE SEQUENCE</scope>
    <source>
        <strain evidence="2">MELC-2E11</strain>
        <tissue evidence="2">Siphon/mantle</tissue>
    </source>
</reference>
<dbReference type="PANTHER" id="PTHR46880:SF5">
    <property type="entry name" value="DUF4371 DOMAIN-CONTAINING PROTEIN"/>
    <property type="match status" value="1"/>
</dbReference>
<proteinExistence type="predicted"/>
<dbReference type="PANTHER" id="PTHR46880">
    <property type="entry name" value="RAS-ASSOCIATING DOMAIN-CONTAINING PROTEIN"/>
    <property type="match status" value="1"/>
</dbReference>
<accession>A0ABY7EBR9</accession>
<dbReference type="Pfam" id="PF05699">
    <property type="entry name" value="Dimer_Tnp_hAT"/>
    <property type="match status" value="1"/>
</dbReference>
<evidence type="ECO:0000313" key="3">
    <source>
        <dbReference type="Proteomes" id="UP001164746"/>
    </source>
</evidence>
<organism evidence="2 3">
    <name type="scientific">Mya arenaria</name>
    <name type="common">Soft-shell clam</name>
    <dbReference type="NCBI Taxonomy" id="6604"/>
    <lineage>
        <taxon>Eukaryota</taxon>
        <taxon>Metazoa</taxon>
        <taxon>Spiralia</taxon>
        <taxon>Lophotrochozoa</taxon>
        <taxon>Mollusca</taxon>
        <taxon>Bivalvia</taxon>
        <taxon>Autobranchia</taxon>
        <taxon>Heteroconchia</taxon>
        <taxon>Euheterodonta</taxon>
        <taxon>Imparidentia</taxon>
        <taxon>Neoheterodontei</taxon>
        <taxon>Myida</taxon>
        <taxon>Myoidea</taxon>
        <taxon>Myidae</taxon>
        <taxon>Mya</taxon>
    </lineage>
</organism>
<dbReference type="InterPro" id="IPR008906">
    <property type="entry name" value="HATC_C_dom"/>
</dbReference>
<evidence type="ECO:0000259" key="1">
    <source>
        <dbReference type="Pfam" id="PF05699"/>
    </source>
</evidence>